<evidence type="ECO:0000256" key="1">
    <source>
        <dbReference type="ARBA" id="ARBA00004141"/>
    </source>
</evidence>
<dbReference type="InterPro" id="IPR036721">
    <property type="entry name" value="RCK_C_sf"/>
</dbReference>
<dbReference type="InterPro" id="IPR051679">
    <property type="entry name" value="DASS-Related_Transporters"/>
</dbReference>
<keyword evidence="5 7" id="KW-1133">Transmembrane helix</keyword>
<evidence type="ECO:0000259" key="8">
    <source>
        <dbReference type="PROSITE" id="PS51202"/>
    </source>
</evidence>
<comment type="subcellular location">
    <subcellularLocation>
        <location evidence="1">Membrane</location>
        <topology evidence="1">Multi-pass membrane protein</topology>
    </subcellularLocation>
</comment>
<keyword evidence="10" id="KW-1185">Reference proteome</keyword>
<evidence type="ECO:0000256" key="7">
    <source>
        <dbReference type="SAM" id="Phobius"/>
    </source>
</evidence>
<keyword evidence="2" id="KW-0813">Transport</keyword>
<comment type="caution">
    <text evidence="9">The sequence shown here is derived from an EMBL/GenBank/DDBJ whole genome shotgun (WGS) entry which is preliminary data.</text>
</comment>
<feature type="transmembrane region" description="Helical" evidence="7">
    <location>
        <begin position="418"/>
        <end position="441"/>
    </location>
</feature>
<dbReference type="SUPFAM" id="SSF116726">
    <property type="entry name" value="TrkA C-terminal domain-like"/>
    <property type="match status" value="1"/>
</dbReference>
<name>A0A556C7U8_BREAU</name>
<evidence type="ECO:0000256" key="4">
    <source>
        <dbReference type="ARBA" id="ARBA00022737"/>
    </source>
</evidence>
<feature type="transmembrane region" description="Helical" evidence="7">
    <location>
        <begin position="172"/>
        <end position="195"/>
    </location>
</feature>
<evidence type="ECO:0000256" key="6">
    <source>
        <dbReference type="ARBA" id="ARBA00023136"/>
    </source>
</evidence>
<feature type="transmembrane region" description="Helical" evidence="7">
    <location>
        <begin position="508"/>
        <end position="530"/>
    </location>
</feature>
<feature type="transmembrane region" description="Helical" evidence="7">
    <location>
        <begin position="386"/>
        <end position="406"/>
    </location>
</feature>
<feature type="transmembrane region" description="Helical" evidence="7">
    <location>
        <begin position="448"/>
        <end position="469"/>
    </location>
</feature>
<dbReference type="OrthoDB" id="9809303at2"/>
<sequence length="532" mass="55842">MEPATWTFIILGAAMIAFISSKVPLAVVAGGVVLALWATGVRSLPEVFEGFADPTVVFIVSLFIVIESLEASGITAWLANFVVNRAGTSRKRLVLVIGVAAGMLGAFISVSGTVGALLPVVVIVTKKAGMLPSKMLIPLAFLASGGSVLTLTASPVNIVVSQAASDHGGRQFGYFEFALAGIPLVVITIIIVLLAGDRLLPDRSPESIAAPDPTAHAKRLREDYRMDVSTGALYTVEEGVAEVLVAPHSSLIGRHVLPGMTTPDDGLVVLGVRRGDHAGPLVRESEETEEAEERFELRAGDAVLVQGPWAVLERYAASQDVIAVTPPQSLQRAVPLSRKYKRTLFIFAAMILLLVTGVVPTAIATMLAAGALIVTKVVRLPTVYRAVPWSIVILVGGMIPLSRAFVDTGSADIVADLVLGNLGAASPYLALLVICVISMVLGQFMSNLATVLVMLPIAVAIAGSTGASIQPFMMGLAVCGAASFITPVATAGNLIVMRAGGYRFGDYWKLGLPLMIVYLGIAVLYVPLIWPF</sequence>
<feature type="transmembrane region" description="Helical" evidence="7">
    <location>
        <begin position="57"/>
        <end position="81"/>
    </location>
</feature>
<feature type="transmembrane region" description="Helical" evidence="7">
    <location>
        <begin position="7"/>
        <end position="37"/>
    </location>
</feature>
<organism evidence="9 10">
    <name type="scientific">Brevibacterium aurantiacum</name>
    <dbReference type="NCBI Taxonomy" id="273384"/>
    <lineage>
        <taxon>Bacteria</taxon>
        <taxon>Bacillati</taxon>
        <taxon>Actinomycetota</taxon>
        <taxon>Actinomycetes</taxon>
        <taxon>Micrococcales</taxon>
        <taxon>Brevibacteriaceae</taxon>
        <taxon>Brevibacterium</taxon>
    </lineage>
</organism>
<feature type="transmembrane region" description="Helical" evidence="7">
    <location>
        <begin position="136"/>
        <end position="160"/>
    </location>
</feature>
<evidence type="ECO:0000313" key="10">
    <source>
        <dbReference type="Proteomes" id="UP000316406"/>
    </source>
</evidence>
<feature type="transmembrane region" description="Helical" evidence="7">
    <location>
        <begin position="93"/>
        <end position="124"/>
    </location>
</feature>
<proteinExistence type="predicted"/>
<dbReference type="Proteomes" id="UP000316406">
    <property type="component" value="Unassembled WGS sequence"/>
</dbReference>
<dbReference type="InterPro" id="IPR006037">
    <property type="entry name" value="RCK_C"/>
</dbReference>
<dbReference type="RefSeq" id="WP_143923953.1">
    <property type="nucleotide sequence ID" value="NZ_VLTK01000013.1"/>
</dbReference>
<dbReference type="PANTHER" id="PTHR43652">
    <property type="entry name" value="BASIC AMINO ACID ANTIPORTER YFCC-RELATED"/>
    <property type="match status" value="1"/>
</dbReference>
<keyword evidence="4" id="KW-0677">Repeat</keyword>
<evidence type="ECO:0000313" key="9">
    <source>
        <dbReference type="EMBL" id="TSI13098.1"/>
    </source>
</evidence>
<dbReference type="AlphaFoldDB" id="A0A556C7U8"/>
<dbReference type="EMBL" id="VLTK01000013">
    <property type="protein sequence ID" value="TSI13098.1"/>
    <property type="molecule type" value="Genomic_DNA"/>
</dbReference>
<evidence type="ECO:0000256" key="5">
    <source>
        <dbReference type="ARBA" id="ARBA00022989"/>
    </source>
</evidence>
<dbReference type="PANTHER" id="PTHR43652:SF2">
    <property type="entry name" value="BASIC AMINO ACID ANTIPORTER YFCC-RELATED"/>
    <property type="match status" value="1"/>
</dbReference>
<feature type="transmembrane region" description="Helical" evidence="7">
    <location>
        <begin position="344"/>
        <end position="374"/>
    </location>
</feature>
<reference evidence="9 10" key="1">
    <citation type="submission" date="2019-07" db="EMBL/GenBank/DDBJ databases">
        <title>Draft genome sequence of Brevibacterium aurantiacum XU54 isolated from Xinjiang China.</title>
        <authorList>
            <person name="Xu X."/>
        </authorList>
    </citation>
    <scope>NUCLEOTIDE SEQUENCE [LARGE SCALE GENOMIC DNA]</scope>
    <source>
        <strain evidence="9 10">XU54</strain>
    </source>
</reference>
<dbReference type="GO" id="GO:0008324">
    <property type="term" value="F:monoatomic cation transmembrane transporter activity"/>
    <property type="evidence" value="ECO:0007669"/>
    <property type="project" value="InterPro"/>
</dbReference>
<keyword evidence="3 7" id="KW-0812">Transmembrane</keyword>
<dbReference type="CDD" id="cd01115">
    <property type="entry name" value="SLC13_permease"/>
    <property type="match status" value="1"/>
</dbReference>
<evidence type="ECO:0000256" key="2">
    <source>
        <dbReference type="ARBA" id="ARBA00022448"/>
    </source>
</evidence>
<dbReference type="GO" id="GO:0005886">
    <property type="term" value="C:plasma membrane"/>
    <property type="evidence" value="ECO:0007669"/>
    <property type="project" value="TreeGrafter"/>
</dbReference>
<evidence type="ECO:0000256" key="3">
    <source>
        <dbReference type="ARBA" id="ARBA00022692"/>
    </source>
</evidence>
<gene>
    <name evidence="9" type="ORF">FO013_18045</name>
</gene>
<dbReference type="GO" id="GO:0006813">
    <property type="term" value="P:potassium ion transport"/>
    <property type="evidence" value="ECO:0007669"/>
    <property type="project" value="InterPro"/>
</dbReference>
<accession>A0A556C7U8</accession>
<keyword evidence="6 7" id="KW-0472">Membrane</keyword>
<dbReference type="PROSITE" id="PS51202">
    <property type="entry name" value="RCK_C"/>
    <property type="match status" value="1"/>
</dbReference>
<dbReference type="InterPro" id="IPR004680">
    <property type="entry name" value="Cit_transptr-like_dom"/>
</dbReference>
<dbReference type="Gene3D" id="3.30.70.1450">
    <property type="entry name" value="Regulator of K+ conductance, C-terminal domain"/>
    <property type="match status" value="1"/>
</dbReference>
<feature type="transmembrane region" description="Helical" evidence="7">
    <location>
        <begin position="475"/>
        <end position="496"/>
    </location>
</feature>
<protein>
    <submittedName>
        <fullName evidence="9">SLC13/DASS family transporter</fullName>
    </submittedName>
</protein>
<feature type="domain" description="RCK C-terminal" evidence="8">
    <location>
        <begin position="226"/>
        <end position="321"/>
    </location>
</feature>
<dbReference type="Pfam" id="PF03600">
    <property type="entry name" value="CitMHS"/>
    <property type="match status" value="1"/>
</dbReference>